<keyword evidence="4" id="KW-0378">Hydrolase</keyword>
<organism evidence="4 5">
    <name type="scientific">Streptomyces hesseae</name>
    <dbReference type="NCBI Taxonomy" id="3075519"/>
    <lineage>
        <taxon>Bacteria</taxon>
        <taxon>Bacillati</taxon>
        <taxon>Actinomycetota</taxon>
        <taxon>Actinomycetes</taxon>
        <taxon>Kitasatosporales</taxon>
        <taxon>Streptomycetaceae</taxon>
        <taxon>Streptomyces</taxon>
    </lineage>
</organism>
<dbReference type="Pfam" id="PF05036">
    <property type="entry name" value="SPOR"/>
    <property type="match status" value="1"/>
</dbReference>
<evidence type="ECO:0000259" key="3">
    <source>
        <dbReference type="PROSITE" id="PS51724"/>
    </source>
</evidence>
<keyword evidence="5" id="KW-1185">Reference proteome</keyword>
<dbReference type="GO" id="GO:0016798">
    <property type="term" value="F:hydrolase activity, acting on glycosyl bonds"/>
    <property type="evidence" value="ECO:0007669"/>
    <property type="project" value="UniProtKB-KW"/>
</dbReference>
<name>A0ABU2SLP7_9ACTN</name>
<dbReference type="PANTHER" id="PTHR40446:SF2">
    <property type="entry name" value="N-ACETYLGLUCOSAMINE-1-PHOSPHODIESTER ALPHA-N-ACETYLGLUCOSAMINIDASE"/>
    <property type="match status" value="1"/>
</dbReference>
<dbReference type="EMBL" id="JAVRFI010000006">
    <property type="protein sequence ID" value="MDT0449908.1"/>
    <property type="molecule type" value="Genomic_DNA"/>
</dbReference>
<dbReference type="InterPro" id="IPR018711">
    <property type="entry name" value="NAGPA"/>
</dbReference>
<accession>A0ABU2SLP7</accession>
<feature type="signal peptide" evidence="2">
    <location>
        <begin position="1"/>
        <end position="29"/>
    </location>
</feature>
<comment type="caution">
    <text evidence="4">The sequence shown here is derived from an EMBL/GenBank/DDBJ whole genome shotgun (WGS) entry which is preliminary data.</text>
</comment>
<keyword evidence="4" id="KW-0326">Glycosidase</keyword>
<proteinExistence type="predicted"/>
<evidence type="ECO:0000256" key="1">
    <source>
        <dbReference type="SAM" id="MobiDB-lite"/>
    </source>
</evidence>
<dbReference type="RefSeq" id="WP_311610487.1">
    <property type="nucleotide sequence ID" value="NZ_JAVRFI010000006.1"/>
</dbReference>
<sequence>MKIRRMRRPVLTAGLAVLTLVLPATGLHAQAAARPADRTAAQPTVQRLPLGDANLPETRTTTQVAPGVTWTRIKRGRPDARDHWTIEVALLKDESAARSLAAKLKAAGFAPVVSRVDERPQDLPSKQPWGWRVRVGELADQEAAARLVKDLRAAGFRPTHTYFTGEDGNGRTGPWVVDVLRVSAAQRGRVQVRQAQDRVPGGETLADMVKHMGGIAGINGSYGSDEEDGTFGDVAGLSVVGGKLVSEAVQGTSALVLPSDRRARPSVQQLSTHLRLRSDDGAQRELDGLNRSPGKIRNCGGTGGDLPTERPRHDVQCTDDSEVIQYTDFFHGPVHAGDGVAVVIDKNGKVLEVRDKRGGTFPSGTTLLAGTGDGADWLRAHARKGRTVTVTATVLDRNGRPLTATAGRAMDVASGGPQLLRDGRVDIPADAEGFNYPDDPGFFDYFSTHRHPRSLAGVADDGSLLFVAVDGRRPGYSEGLSFRESAEVMRSLGAVNALNLDGGGSTTMVVGGRLINRPSDSTGPRLMENALIIH</sequence>
<feature type="compositionally biased region" description="Basic and acidic residues" evidence="1">
    <location>
        <begin position="276"/>
        <end position="288"/>
    </location>
</feature>
<dbReference type="InterPro" id="IPR007730">
    <property type="entry name" value="SPOR-like_dom"/>
</dbReference>
<dbReference type="Gene3D" id="3.30.70.1070">
    <property type="entry name" value="Sporulation related repeat"/>
    <property type="match status" value="1"/>
</dbReference>
<evidence type="ECO:0000313" key="5">
    <source>
        <dbReference type="Proteomes" id="UP001180531"/>
    </source>
</evidence>
<gene>
    <name evidence="4" type="ORF">RM609_12630</name>
</gene>
<reference evidence="4" key="1">
    <citation type="submission" date="2024-05" db="EMBL/GenBank/DDBJ databases">
        <title>30 novel species of actinomycetes from the DSMZ collection.</title>
        <authorList>
            <person name="Nouioui I."/>
        </authorList>
    </citation>
    <scope>NUCLEOTIDE SEQUENCE</scope>
    <source>
        <strain evidence="4">DSM 40473</strain>
    </source>
</reference>
<dbReference type="PROSITE" id="PS51724">
    <property type="entry name" value="SPOR"/>
    <property type="match status" value="1"/>
</dbReference>
<dbReference type="PANTHER" id="PTHR40446">
    <property type="entry name" value="N-ACETYLGLUCOSAMINE-1-PHOSPHODIESTER ALPHA-N-ACETYLGLUCOSAMINIDASE"/>
    <property type="match status" value="1"/>
</dbReference>
<dbReference type="InterPro" id="IPR036680">
    <property type="entry name" value="SPOR-like_sf"/>
</dbReference>
<dbReference type="Proteomes" id="UP001180531">
    <property type="component" value="Unassembled WGS sequence"/>
</dbReference>
<feature type="chain" id="PRO_5045763931" evidence="2">
    <location>
        <begin position="30"/>
        <end position="534"/>
    </location>
</feature>
<feature type="domain" description="SPOR" evidence="3">
    <location>
        <begin position="78"/>
        <end position="164"/>
    </location>
</feature>
<keyword evidence="2" id="KW-0732">Signal</keyword>
<protein>
    <submittedName>
        <fullName evidence="4">Phosphodiester glycosidase family protein</fullName>
    </submittedName>
</protein>
<dbReference type="SUPFAM" id="SSF110997">
    <property type="entry name" value="Sporulation related repeat"/>
    <property type="match status" value="1"/>
</dbReference>
<dbReference type="Pfam" id="PF09992">
    <property type="entry name" value="NAGPA"/>
    <property type="match status" value="1"/>
</dbReference>
<evidence type="ECO:0000313" key="4">
    <source>
        <dbReference type="EMBL" id="MDT0449908.1"/>
    </source>
</evidence>
<feature type="region of interest" description="Disordered" evidence="1">
    <location>
        <begin position="276"/>
        <end position="311"/>
    </location>
</feature>
<evidence type="ECO:0000256" key="2">
    <source>
        <dbReference type="SAM" id="SignalP"/>
    </source>
</evidence>